<feature type="compositionally biased region" description="Low complexity" evidence="6">
    <location>
        <begin position="1333"/>
        <end position="1349"/>
    </location>
</feature>
<gene>
    <name evidence="8" type="ORF">MSP1404_LOCUS11004</name>
</gene>
<dbReference type="Pfam" id="PF01388">
    <property type="entry name" value="ARID"/>
    <property type="match status" value="1"/>
</dbReference>
<dbReference type="InterPro" id="IPR045147">
    <property type="entry name" value="ARI3A/B/C"/>
</dbReference>
<reference evidence="8" key="1">
    <citation type="submission" date="2021-01" db="EMBL/GenBank/DDBJ databases">
        <authorList>
            <person name="Corre E."/>
            <person name="Pelletier E."/>
            <person name="Niang G."/>
            <person name="Scheremetjew M."/>
            <person name="Finn R."/>
            <person name="Kale V."/>
            <person name="Holt S."/>
            <person name="Cochrane G."/>
            <person name="Meng A."/>
            <person name="Brown T."/>
            <person name="Cohen L."/>
        </authorList>
    </citation>
    <scope>NUCLEOTIDE SEQUENCE</scope>
    <source>
        <strain evidence="8">CCMP494</strain>
    </source>
</reference>
<evidence type="ECO:0000256" key="5">
    <source>
        <dbReference type="ARBA" id="ARBA00023242"/>
    </source>
</evidence>
<keyword evidence="4" id="KW-0804">Transcription</keyword>
<feature type="domain" description="ARID" evidence="7">
    <location>
        <begin position="1461"/>
        <end position="1561"/>
    </location>
</feature>
<feature type="region of interest" description="Disordered" evidence="6">
    <location>
        <begin position="1612"/>
        <end position="1670"/>
    </location>
</feature>
<dbReference type="CDD" id="cd16100">
    <property type="entry name" value="ARID"/>
    <property type="match status" value="1"/>
</dbReference>
<feature type="region of interest" description="Disordered" evidence="6">
    <location>
        <begin position="328"/>
        <end position="348"/>
    </location>
</feature>
<name>A0A7S0PUF6_MICPS</name>
<dbReference type="Pfam" id="PF12047">
    <property type="entry name" value="DNMT1-RFD"/>
    <property type="match status" value="1"/>
</dbReference>
<evidence type="ECO:0000256" key="1">
    <source>
        <dbReference type="ARBA" id="ARBA00004123"/>
    </source>
</evidence>
<comment type="subcellular location">
    <subcellularLocation>
        <location evidence="1">Nucleus</location>
    </subcellularLocation>
</comment>
<dbReference type="SMART" id="SM00501">
    <property type="entry name" value="BRIGHT"/>
    <property type="match status" value="1"/>
</dbReference>
<keyword evidence="5" id="KW-0539">Nucleus</keyword>
<protein>
    <recommendedName>
        <fullName evidence="7">ARID domain-containing protein</fullName>
    </recommendedName>
</protein>
<feature type="compositionally biased region" description="Acidic residues" evidence="6">
    <location>
        <begin position="1617"/>
        <end position="1670"/>
    </location>
</feature>
<dbReference type="GO" id="GO:0003677">
    <property type="term" value="F:DNA binding"/>
    <property type="evidence" value="ECO:0007669"/>
    <property type="project" value="UniProtKB-KW"/>
</dbReference>
<sequence length="1670" mass="178019">MSQIGVVAGPAGDGPTPPGAVKNEPPSSQGGEGAEANGAADTPVKVEVPKDQIRFPEVPGTTLSLRLLDDFEIRDKRDEGKMVGLETSRVANVVVFGKARKVVGGEHDRPHEVLSGSKAMTPLDKPPHPLKLSEVLDWTVSYADPPCVWLVTLRAWYRLGNPSPAYLRTFAGIQRRTRFVRAVAAKLREDFHLSCDAALDAMAACDVVEGDLLDPTFRGAHAANVAAKEAARAEAEKAAREAGLTGREIRAAGDAAERTAEGLTPLRYTRRAVMEDAAFVAAQIEGLRRSGGLVPGDELTQPACVSELQTILAKTRKEEAVAERRARSNAARAAQRAAQRERENAKRAAAGVPINTNKPLSQIEKARLAMADLPPREPRTAPPPPAEGVVPDAYGAPHALINETLTLWDLTQTHGGYLKLPPCPWWRFARAFLEPRGLSDGTGRPETDDAVHAGVRPSDAALVRDVCVALVRVAEGYGPAGFGAQRLVAPATSKSVSKLEEPDDLRMLDWAERVGVTLSVYSRGIDGAGFGNTWPSEAVRVGATAAAEALSKSATGDGVAAAAALRPAERVALAAALACVACDNETFGSYVRDRVDDLHAAHRLGKLRLAPSKARPKQISGGVAQANSSFAPAPGENGVTPDDAADPDDDKPSPSDAAVETPGATDAGAAEKPAQKTTVTTVTTRPDWAESLIEWCGKAADRAVYLRSRPIARDETGRRYFVLGGAAGANMVFLEEPSPAETDERRKEEEEEREEEAKLKAEAAAADSAQAAADDDDAVEAKEAAARAKAELRAKQVAAKSRACILRGKAKDKRIAASGEFGDWPARWRCYKPGASLKRLRDWLDDDPRNPRGGEEKRLKSLSALLVKAAATHDKKGGPIPGDVDEAGGPAPASQQIPDGGEKRKFDWDALAKELGINVDGYAHLDDPTSKEAAEVLVPEAEQRDAAATALCSVVRHALSSVTAFWKQKPPWLFACLNLLSALPDALGTGNAGVGAADAAGDRLSVLVARVMPPLEAMLRASQALTDEWLERREAWFTGLRGAEDFDLRVPPPELMSYEEAEAAVANAAAVAAEAIEFSTTDEALDCAVKLSVARSARLLATLCAAIKNDPHRLTHDGFLAATPPAAHPGIAACRPGATVALLRKGMKLTRDRYLDPRATPEGWIPLKELRPVERAVVRAVAYRGGIPAPPGADYAGTPPCCWVLLELLDPPLEQVARGSRWRKPEATPPSGGPRLVSAPVFAGGEIADYIIDWDRYDKSARRPWSKGARIIMEFDDGTVDVNAPGAVQIIAPQIIAPVPPPAPPPATANPEGSPAADVAGADVAAPAPMDVDGATPAPSAADAVAVPPGEVGPGELIPGKTGIIMGENGKEFWLGRVHRVRGGDDPWENTMVVFDSDPEGDEPMWVCPWEIELAPEKYQPKEDPAAMSAAIGAGDDDDDDERSAENQLKVDSGTEIAERLGWPHGVAAAREEFNNWRMTAAGVERLPRAPTFAGAELDLYKVLVEVMCRGGYELVTNEKRWKTIAKLACPGKDLTTQTSASFALRTNYQRFLLDLETWLWENADTLGPRPAAFTPAEYDADANTYDADDGAVGGANAYGAGAKVTFTMNKKRAPYDEDDDGDDEEKVSEEGDEGVPEGEDDYVADEDSDEGDDEDDEDEDDSDEDFKMV</sequence>
<accession>A0A7S0PUF6</accession>
<evidence type="ECO:0000256" key="3">
    <source>
        <dbReference type="ARBA" id="ARBA00023125"/>
    </source>
</evidence>
<feature type="region of interest" description="Disordered" evidence="6">
    <location>
        <begin position="1430"/>
        <end position="1449"/>
    </location>
</feature>
<proteinExistence type="predicted"/>
<feature type="region of interest" description="Disordered" evidence="6">
    <location>
        <begin position="1"/>
        <end position="47"/>
    </location>
</feature>
<evidence type="ECO:0000259" key="7">
    <source>
        <dbReference type="PROSITE" id="PS51011"/>
    </source>
</evidence>
<dbReference type="EMBL" id="HBEV01014129">
    <property type="protein sequence ID" value="CAD8593600.1"/>
    <property type="molecule type" value="Transcribed_RNA"/>
</dbReference>
<dbReference type="GO" id="GO:0005634">
    <property type="term" value="C:nucleus"/>
    <property type="evidence" value="ECO:0007669"/>
    <property type="project" value="UniProtKB-SubCell"/>
</dbReference>
<feature type="compositionally biased region" description="Low complexity" evidence="6">
    <location>
        <begin position="328"/>
        <end position="337"/>
    </location>
</feature>
<feature type="region of interest" description="Disordered" evidence="6">
    <location>
        <begin position="736"/>
        <end position="775"/>
    </location>
</feature>
<dbReference type="PROSITE" id="PS51011">
    <property type="entry name" value="ARID"/>
    <property type="match status" value="1"/>
</dbReference>
<keyword evidence="2" id="KW-0805">Transcription regulation</keyword>
<feature type="compositionally biased region" description="Low complexity" evidence="6">
    <location>
        <begin position="762"/>
        <end position="772"/>
    </location>
</feature>
<dbReference type="PANTHER" id="PTHR15348:SF0">
    <property type="entry name" value="PROTEIN DEAD RINGER"/>
    <property type="match status" value="1"/>
</dbReference>
<feature type="compositionally biased region" description="Low complexity" evidence="6">
    <location>
        <begin position="1"/>
        <end position="14"/>
    </location>
</feature>
<evidence type="ECO:0000313" key="8">
    <source>
        <dbReference type="EMBL" id="CAD8593600.1"/>
    </source>
</evidence>
<evidence type="ECO:0000256" key="6">
    <source>
        <dbReference type="SAM" id="MobiDB-lite"/>
    </source>
</evidence>
<dbReference type="InterPro" id="IPR001606">
    <property type="entry name" value="ARID_dom"/>
</dbReference>
<feature type="region of interest" description="Disordered" evidence="6">
    <location>
        <begin position="873"/>
        <end position="902"/>
    </location>
</feature>
<dbReference type="GO" id="GO:0006357">
    <property type="term" value="P:regulation of transcription by RNA polymerase II"/>
    <property type="evidence" value="ECO:0007669"/>
    <property type="project" value="InterPro"/>
</dbReference>
<organism evidence="8">
    <name type="scientific">Micromonas pusilla</name>
    <name type="common">Picoplanktonic green alga</name>
    <name type="synonym">Chromulina pusilla</name>
    <dbReference type="NCBI Taxonomy" id="38833"/>
    <lineage>
        <taxon>Eukaryota</taxon>
        <taxon>Viridiplantae</taxon>
        <taxon>Chlorophyta</taxon>
        <taxon>Mamiellophyceae</taxon>
        <taxon>Mamiellales</taxon>
        <taxon>Mamiellaceae</taxon>
        <taxon>Micromonas</taxon>
    </lineage>
</organism>
<dbReference type="SUPFAM" id="SSF46774">
    <property type="entry name" value="ARID-like"/>
    <property type="match status" value="1"/>
</dbReference>
<feature type="region of interest" description="Disordered" evidence="6">
    <location>
        <begin position="1333"/>
        <end position="1354"/>
    </location>
</feature>
<dbReference type="SMART" id="SM01014">
    <property type="entry name" value="ARID"/>
    <property type="match status" value="1"/>
</dbReference>
<dbReference type="PANTHER" id="PTHR15348">
    <property type="entry name" value="AT-RICH INTERACTIVE DOMAIN-CONTAINING PROTEIN ARID DOMAIN- CONTAINING PROTEIN DEAD RINGER PROTEIN B-CELL REGULATOR OF IGH TRANSCRIPTION BRIGHT"/>
    <property type="match status" value="1"/>
</dbReference>
<dbReference type="Gene3D" id="1.10.150.60">
    <property type="entry name" value="ARID DNA-binding domain"/>
    <property type="match status" value="1"/>
</dbReference>
<evidence type="ECO:0000256" key="2">
    <source>
        <dbReference type="ARBA" id="ARBA00023015"/>
    </source>
</evidence>
<evidence type="ECO:0000256" key="4">
    <source>
        <dbReference type="ARBA" id="ARBA00023163"/>
    </source>
</evidence>
<dbReference type="InterPro" id="IPR022702">
    <property type="entry name" value="Cytosine_MeTrfase1_RFD"/>
</dbReference>
<feature type="region of interest" description="Disordered" evidence="6">
    <location>
        <begin position="609"/>
        <end position="682"/>
    </location>
</feature>
<keyword evidence="3" id="KW-0238">DNA-binding</keyword>
<dbReference type="InterPro" id="IPR036431">
    <property type="entry name" value="ARID_dom_sf"/>
</dbReference>